<dbReference type="RefSeq" id="WP_214385477.1">
    <property type="nucleotide sequence ID" value="NZ_JAFLWW010000001.1"/>
</dbReference>
<name>A0A9X1A7I0_9HYPH</name>
<keyword evidence="2" id="KW-1185">Reference proteome</keyword>
<gene>
    <name evidence="1" type="ORF">J1C56_01925</name>
</gene>
<accession>A0A9X1A7I0</accession>
<dbReference type="AlphaFoldDB" id="A0A9X1A7I0"/>
<comment type="caution">
    <text evidence="1">The sequence shown here is derived from an EMBL/GenBank/DDBJ whole genome shotgun (WGS) entry which is preliminary data.</text>
</comment>
<reference evidence="1" key="2">
    <citation type="submission" date="2021-03" db="EMBL/GenBank/DDBJ databases">
        <authorList>
            <person name="Artuso I."/>
            <person name="Turrini P."/>
            <person name="Pirolo M."/>
            <person name="Lugli G.A."/>
            <person name="Ventura M."/>
            <person name="Visca P."/>
        </authorList>
    </citation>
    <scope>NUCLEOTIDE SEQUENCE</scope>
    <source>
        <strain evidence="1">LMG 26462</strain>
    </source>
</reference>
<evidence type="ECO:0000313" key="1">
    <source>
        <dbReference type="EMBL" id="MBT1154342.1"/>
    </source>
</evidence>
<proteinExistence type="predicted"/>
<protein>
    <submittedName>
        <fullName evidence="1">Uncharacterized protein</fullName>
    </submittedName>
</protein>
<evidence type="ECO:0000313" key="2">
    <source>
        <dbReference type="Proteomes" id="UP001138921"/>
    </source>
</evidence>
<dbReference type="EMBL" id="JAFLWW010000001">
    <property type="protein sequence ID" value="MBT1154342.1"/>
    <property type="molecule type" value="Genomic_DNA"/>
</dbReference>
<reference evidence="1" key="1">
    <citation type="journal article" date="2021" name="Microorganisms">
        <title>Phylogenomic Reconstruction and Metabolic Potential of the Genus Aminobacter.</title>
        <authorList>
            <person name="Artuso I."/>
            <person name="Turrini P."/>
            <person name="Pirolo M."/>
            <person name="Lugli G.A."/>
            <person name="Ventura M."/>
            <person name="Visca P."/>
        </authorList>
    </citation>
    <scope>NUCLEOTIDE SEQUENCE</scope>
    <source>
        <strain evidence="1">LMG 26462</strain>
    </source>
</reference>
<dbReference type="Proteomes" id="UP001138921">
    <property type="component" value="Unassembled WGS sequence"/>
</dbReference>
<organism evidence="1 2">
    <name type="scientific">Aminobacter anthyllidis</name>
    <dbReference type="NCBI Taxonomy" id="1035067"/>
    <lineage>
        <taxon>Bacteria</taxon>
        <taxon>Pseudomonadati</taxon>
        <taxon>Pseudomonadota</taxon>
        <taxon>Alphaproteobacteria</taxon>
        <taxon>Hyphomicrobiales</taxon>
        <taxon>Phyllobacteriaceae</taxon>
        <taxon>Aminobacter</taxon>
    </lineage>
</organism>
<sequence>MTQVQWAGPLFYPPVGMIAVMDSGSRIEVWPDESESKDCFTGVMLLEGRTDDQRAVFDTSCMWGRCFIDHIETPTETDLRLGGLLREDPNA</sequence>